<dbReference type="EMBL" id="JACOZA010000035">
    <property type="protein sequence ID" value="MBI2096795.1"/>
    <property type="molecule type" value="Genomic_DNA"/>
</dbReference>
<protein>
    <submittedName>
        <fullName evidence="1">Uncharacterized protein</fullName>
    </submittedName>
</protein>
<dbReference type="Proteomes" id="UP000724148">
    <property type="component" value="Unassembled WGS sequence"/>
</dbReference>
<comment type="caution">
    <text evidence="1">The sequence shown here is derived from an EMBL/GenBank/DDBJ whole genome shotgun (WGS) entry which is preliminary data.</text>
</comment>
<dbReference type="AlphaFoldDB" id="A0A931SB94"/>
<accession>A0A931SB94</accession>
<reference evidence="1" key="1">
    <citation type="submission" date="2020-07" db="EMBL/GenBank/DDBJ databases">
        <title>Huge and variable diversity of episymbiotic CPR bacteria and DPANN archaea in groundwater ecosystems.</title>
        <authorList>
            <person name="He C.Y."/>
            <person name="Keren R."/>
            <person name="Whittaker M."/>
            <person name="Farag I.F."/>
            <person name="Doudna J."/>
            <person name="Cate J.H.D."/>
            <person name="Banfield J.F."/>
        </authorList>
    </citation>
    <scope>NUCLEOTIDE SEQUENCE</scope>
    <source>
        <strain evidence="1">NC_groundwater_193_Ag_S-0.1um_51_7</strain>
    </source>
</reference>
<sequence length="94" mass="10390">MNRTTILALILVLVAVIWGYYYFFSGSPSSDADTGLSTPYAEEISVRLAELERVNNVSLNFTIFDSKLFQALRPAGAVATSTLIRGRINPFLPF</sequence>
<gene>
    <name evidence="1" type="ORF">HYT40_01405</name>
</gene>
<organism evidence="1 2">
    <name type="scientific">Candidatus Sungiibacteriota bacterium</name>
    <dbReference type="NCBI Taxonomy" id="2750080"/>
    <lineage>
        <taxon>Bacteria</taxon>
        <taxon>Candidatus Sungiibacteriota</taxon>
    </lineage>
</organism>
<name>A0A931SB94_9BACT</name>
<evidence type="ECO:0000313" key="1">
    <source>
        <dbReference type="EMBL" id="MBI2096795.1"/>
    </source>
</evidence>
<evidence type="ECO:0000313" key="2">
    <source>
        <dbReference type="Proteomes" id="UP000724148"/>
    </source>
</evidence>
<proteinExistence type="predicted"/>